<evidence type="ECO:0000313" key="3">
    <source>
        <dbReference type="Proteomes" id="UP000230078"/>
    </source>
</evidence>
<name>A0A2M7V2T8_9BACT</name>
<dbReference type="Proteomes" id="UP000230078">
    <property type="component" value="Unassembled WGS sequence"/>
</dbReference>
<comment type="caution">
    <text evidence="2">The sequence shown here is derived from an EMBL/GenBank/DDBJ whole genome shotgun (WGS) entry which is preliminary data.</text>
</comment>
<dbReference type="Gene3D" id="3.90.550.10">
    <property type="entry name" value="Spore Coat Polysaccharide Biosynthesis Protein SpsA, Chain A"/>
    <property type="match status" value="1"/>
</dbReference>
<feature type="transmembrane region" description="Helical" evidence="1">
    <location>
        <begin position="418"/>
        <end position="437"/>
    </location>
</feature>
<evidence type="ECO:0000313" key="2">
    <source>
        <dbReference type="EMBL" id="PIZ92781.1"/>
    </source>
</evidence>
<evidence type="ECO:0008006" key="4">
    <source>
        <dbReference type="Google" id="ProtNLM"/>
    </source>
</evidence>
<evidence type="ECO:0000256" key="1">
    <source>
        <dbReference type="SAM" id="Phobius"/>
    </source>
</evidence>
<protein>
    <recommendedName>
        <fullName evidence="4">Glycosyltransferase 2-like domain-containing protein</fullName>
    </recommendedName>
</protein>
<feature type="transmembrane region" description="Helical" evidence="1">
    <location>
        <begin position="457"/>
        <end position="477"/>
    </location>
</feature>
<gene>
    <name evidence="2" type="ORF">COX83_03525</name>
</gene>
<reference evidence="3" key="1">
    <citation type="submission" date="2017-09" db="EMBL/GenBank/DDBJ databases">
        <title>Depth-based differentiation of microbial function through sediment-hosted aquifers and enrichment of novel symbionts in the deep terrestrial subsurface.</title>
        <authorList>
            <person name="Probst A.J."/>
            <person name="Ladd B."/>
            <person name="Jarett J.K."/>
            <person name="Geller-Mcgrath D.E."/>
            <person name="Sieber C.M.K."/>
            <person name="Emerson J.B."/>
            <person name="Anantharaman K."/>
            <person name="Thomas B.C."/>
            <person name="Malmstrom R."/>
            <person name="Stieglmeier M."/>
            <person name="Klingl A."/>
            <person name="Woyke T."/>
            <person name="Ryan C.M."/>
            <person name="Banfield J.F."/>
        </authorList>
    </citation>
    <scope>NUCLEOTIDE SEQUENCE [LARGE SCALE GENOMIC DNA]</scope>
</reference>
<keyword evidence="1" id="KW-0812">Transmembrane</keyword>
<keyword evidence="1" id="KW-1133">Transmembrane helix</keyword>
<sequence>MYINNIHYNYHTISLKECQNVEEFASIDKPFIFAYTRIIMLSDYQRYRVYEMLPGLTIWGTLVLSLVLSFVKPLWMIYFVILFDIYWVLKVTNFSFYLIVAWSRFAHARRTDWKDKLFHEVPDWQTKHHVVFLTLYNEEWNVVQSAIQSICSAAYESTQFTIVVAGEERKKEHYEDILQKVQDTFHDCFSDIVGTCHPMDLSGEIPGKGSNLHYAERQMKQYIDTKGWSYDDVIATMFDIDTVCHELYFSYLTYLYSTHPHPTRSSYQPIAVYDNNMWDSPAMLRIMAFGTTFWTLTSLARQDALVTFSSHSMSFRAIVDAGFHEKRIVSEDSRIFYQCLIVYNGNYEVTPMYIPVSMDTVRDDSWWQSIKNLYAQQRRWAWGVEHVPYLLFEFGKKGKQIPLWKKFKWVFIEWEGKWSWCIVALLISVLGRLPLWVAPESVRQSALFFNAPYLLQTLMTIAMLGMVLSAILSFPLLPPRPDSQPRHMYIIMFFQWLLLPISLIFLSAIPAIDAVTHLMFGKYLGFNVSQKKRKTAVSSKG</sequence>
<feature type="transmembrane region" description="Helical" evidence="1">
    <location>
        <begin position="77"/>
        <end position="100"/>
    </location>
</feature>
<feature type="transmembrane region" description="Helical" evidence="1">
    <location>
        <begin position="49"/>
        <end position="71"/>
    </location>
</feature>
<organism evidence="2 3">
    <name type="scientific">Candidatus Magasanikbacteria bacterium CG_4_10_14_0_2_um_filter_41_31</name>
    <dbReference type="NCBI Taxonomy" id="1974639"/>
    <lineage>
        <taxon>Bacteria</taxon>
        <taxon>Candidatus Magasanikiibacteriota</taxon>
    </lineage>
</organism>
<keyword evidence="1" id="KW-0472">Membrane</keyword>
<dbReference type="PANTHER" id="PTHR36851:SF1">
    <property type="entry name" value="GLYCO_TRANS_2-LIKE DOMAIN-CONTAINING PROTEIN"/>
    <property type="match status" value="1"/>
</dbReference>
<accession>A0A2M7V2T8</accession>
<dbReference type="PANTHER" id="PTHR36851">
    <property type="entry name" value="UNNAMED PRODUCT"/>
    <property type="match status" value="1"/>
</dbReference>
<dbReference type="InterPro" id="IPR029044">
    <property type="entry name" value="Nucleotide-diphossugar_trans"/>
</dbReference>
<dbReference type="EMBL" id="PFPI01000047">
    <property type="protein sequence ID" value="PIZ92781.1"/>
    <property type="molecule type" value="Genomic_DNA"/>
</dbReference>
<dbReference type="AlphaFoldDB" id="A0A2M7V2T8"/>
<feature type="transmembrane region" description="Helical" evidence="1">
    <location>
        <begin position="489"/>
        <end position="512"/>
    </location>
</feature>
<proteinExistence type="predicted"/>